<dbReference type="Proteomes" id="UP000093962">
    <property type="component" value="Unassembled WGS sequence"/>
</dbReference>
<sequence length="66" mass="7635">MPVAHKLTNMHVTQRDRKGRIMSGWHRFMPKTCRPTSKRMCAVDDTRTGSSRKPLDPIQLPPDYAQ</sequence>
<evidence type="ECO:0000313" key="2">
    <source>
        <dbReference type="EMBL" id="OBA85262.1"/>
    </source>
</evidence>
<comment type="caution">
    <text evidence="2">The sequence shown here is derived from an EMBL/GenBank/DDBJ whole genome shotgun (WGS) entry which is preliminary data.</text>
</comment>
<accession>A0A1A0MIL9</accession>
<proteinExistence type="predicted"/>
<dbReference type="EMBL" id="LZSF01000181">
    <property type="protein sequence ID" value="OBA85262.1"/>
    <property type="molecule type" value="Genomic_DNA"/>
</dbReference>
<gene>
    <name evidence="2" type="ORF">A5642_24255</name>
</gene>
<reference evidence="2 3" key="1">
    <citation type="submission" date="2016-06" db="EMBL/GenBank/DDBJ databases">
        <authorList>
            <person name="Kjaerup R.B."/>
            <person name="Dalgaard T.S."/>
            <person name="Juul-Madsen H.R."/>
        </authorList>
    </citation>
    <scope>NUCLEOTIDE SEQUENCE [LARGE SCALE GENOMIC DNA]</scope>
    <source>
        <strain evidence="2 3">1199456.5</strain>
    </source>
</reference>
<protein>
    <submittedName>
        <fullName evidence="2">Uncharacterized protein</fullName>
    </submittedName>
</protein>
<feature type="region of interest" description="Disordered" evidence="1">
    <location>
        <begin position="43"/>
        <end position="66"/>
    </location>
</feature>
<evidence type="ECO:0000256" key="1">
    <source>
        <dbReference type="SAM" id="MobiDB-lite"/>
    </source>
</evidence>
<name>A0A1A0MIL9_MYCMU</name>
<organism evidence="2 3">
    <name type="scientific">Mycolicibacterium mucogenicum</name>
    <name type="common">Mycobacterium mucogenicum</name>
    <dbReference type="NCBI Taxonomy" id="56689"/>
    <lineage>
        <taxon>Bacteria</taxon>
        <taxon>Bacillati</taxon>
        <taxon>Actinomycetota</taxon>
        <taxon>Actinomycetes</taxon>
        <taxon>Mycobacteriales</taxon>
        <taxon>Mycobacteriaceae</taxon>
        <taxon>Mycolicibacterium</taxon>
    </lineage>
</organism>
<dbReference type="AlphaFoldDB" id="A0A1A0MIL9"/>
<evidence type="ECO:0000313" key="3">
    <source>
        <dbReference type="Proteomes" id="UP000093962"/>
    </source>
</evidence>